<evidence type="ECO:0000313" key="2">
    <source>
        <dbReference type="EMBL" id="MEM6249927.1"/>
    </source>
</evidence>
<dbReference type="SUPFAM" id="SSF53850">
    <property type="entry name" value="Periplasmic binding protein-like II"/>
    <property type="match status" value="1"/>
</dbReference>
<evidence type="ECO:0000256" key="1">
    <source>
        <dbReference type="SAM" id="SignalP"/>
    </source>
</evidence>
<proteinExistence type="predicted"/>
<evidence type="ECO:0000313" key="3">
    <source>
        <dbReference type="Proteomes" id="UP001489333"/>
    </source>
</evidence>
<feature type="chain" id="PRO_5046277135" evidence="1">
    <location>
        <begin position="26"/>
        <end position="261"/>
    </location>
</feature>
<accession>A0ABU9UUJ6</accession>
<keyword evidence="1" id="KW-0732">Signal</keyword>
<reference evidence="2 3" key="1">
    <citation type="submission" date="2024-04" db="EMBL/GenBank/DDBJ databases">
        <title>Novel Shewanella species isolated from Baltic Sea sediments.</title>
        <authorList>
            <person name="Martin-Rodriguez A.J."/>
            <person name="Fernandez-Juarez V."/>
            <person name="Valeriano V.D."/>
            <person name="Mihindukulasooriya I."/>
            <person name="Ceresnova L."/>
            <person name="Joffre E."/>
            <person name="Jensie-Markopoulos S."/>
            <person name="Moore E.R.B."/>
            <person name="Sjoling A."/>
        </authorList>
    </citation>
    <scope>NUCLEOTIDE SEQUENCE [LARGE SCALE GENOMIC DNA]</scope>
    <source>
        <strain evidence="2 3">VAX-SP0-0CM-1</strain>
    </source>
</reference>
<name>A0ABU9UUJ6_9GAMM</name>
<gene>
    <name evidence="2" type="ORF">AAGS29_15100</name>
</gene>
<dbReference type="Gene3D" id="3.40.190.10">
    <property type="entry name" value="Periplasmic binding protein-like II"/>
    <property type="match status" value="2"/>
</dbReference>
<keyword evidence="3" id="KW-1185">Reference proteome</keyword>
<comment type="caution">
    <text evidence="2">The sequence shown here is derived from an EMBL/GenBank/DDBJ whole genome shotgun (WGS) entry which is preliminary data.</text>
</comment>
<sequence length="261" mass="29232">MFSHFITLCIFSALFLHCIFTPAYAADDAVINAVINAGGKRQMTAYLGEIPGLINADGTGPFVELVKAIDRADPEVEIEIKVFPLSRAMLGVTLGRADFGLPAIRNNAALDALPYRFSSVSFGQVTHVLYTNVDKPITKAMLFDQQQTGRVFTVEAIPDYMPIPAEPSITIKRSLLKLSRGRIDAFVWAQEEADMMLKQLKLHNIHREDFGYFEDVFVIAKGPEGDVVDAYLTRMIELLRQTGELSQIYQTIHQSYNDWQP</sequence>
<organism evidence="2 3">
    <name type="scientific">Shewanella vaxholmensis</name>
    <dbReference type="NCBI Taxonomy" id="3063535"/>
    <lineage>
        <taxon>Bacteria</taxon>
        <taxon>Pseudomonadati</taxon>
        <taxon>Pseudomonadota</taxon>
        <taxon>Gammaproteobacteria</taxon>
        <taxon>Alteromonadales</taxon>
        <taxon>Shewanellaceae</taxon>
        <taxon>Shewanella</taxon>
    </lineage>
</organism>
<protein>
    <submittedName>
        <fullName evidence="2">ABC transporter substrate-binding protein</fullName>
    </submittedName>
</protein>
<dbReference type="EMBL" id="JBCHKU010000022">
    <property type="protein sequence ID" value="MEM6249927.1"/>
    <property type="molecule type" value="Genomic_DNA"/>
</dbReference>
<dbReference type="Proteomes" id="UP001489333">
    <property type="component" value="Unassembled WGS sequence"/>
</dbReference>
<dbReference type="RefSeq" id="WP_311906593.1">
    <property type="nucleotide sequence ID" value="NZ_JAUOEV010000022.1"/>
</dbReference>
<feature type="signal peptide" evidence="1">
    <location>
        <begin position="1"/>
        <end position="25"/>
    </location>
</feature>